<dbReference type="InterPro" id="IPR023005">
    <property type="entry name" value="Nucleoside_diP_kinase_AS"/>
</dbReference>
<evidence type="ECO:0000256" key="1">
    <source>
        <dbReference type="ARBA" id="ARBA00008142"/>
    </source>
</evidence>
<dbReference type="PROSITE" id="PS00469">
    <property type="entry name" value="NDPK"/>
    <property type="match status" value="1"/>
</dbReference>
<dbReference type="PANTHER" id="PTHR46161">
    <property type="entry name" value="NUCLEOSIDE DIPHOSPHATE KINASE"/>
    <property type="match status" value="1"/>
</dbReference>
<dbReference type="PANTHER" id="PTHR46161:SF3">
    <property type="entry name" value="NUCLEOSIDE DIPHOSPHATE KINASE DDB_G0292928-RELATED"/>
    <property type="match status" value="1"/>
</dbReference>
<evidence type="ECO:0000256" key="4">
    <source>
        <dbReference type="ARBA" id="ARBA00022679"/>
    </source>
</evidence>
<accession>G7DXD7</accession>
<evidence type="ECO:0000256" key="7">
    <source>
        <dbReference type="ARBA" id="ARBA00022777"/>
    </source>
</evidence>
<dbReference type="GO" id="GO:0046872">
    <property type="term" value="F:metal ion binding"/>
    <property type="evidence" value="ECO:0007669"/>
    <property type="project" value="UniProtKB-KW"/>
</dbReference>
<reference evidence="15 16" key="2">
    <citation type="journal article" date="2012" name="Open Biol.">
        <title>Characteristics of nucleosomes and linker DNA regions on the genome of the basidiomycete Mixia osmundae revealed by mono- and dinucleosome mapping.</title>
        <authorList>
            <person name="Nishida H."/>
            <person name="Kondo S."/>
            <person name="Matsumoto T."/>
            <person name="Suzuki Y."/>
            <person name="Yoshikawa H."/>
            <person name="Taylor T.D."/>
            <person name="Sugiyama J."/>
        </authorList>
    </citation>
    <scope>NUCLEOTIDE SEQUENCE [LARGE SCALE GENOMIC DNA]</scope>
    <source>
        <strain evidence="16">CBS 9802 / IAM 14324 / JCM 22182 / KY 12970</strain>
    </source>
</reference>
<keyword evidence="6 13" id="KW-0547">Nucleotide-binding</keyword>
<keyword evidence="9" id="KW-0460">Magnesium</keyword>
<dbReference type="GO" id="GO:0006228">
    <property type="term" value="P:UTP biosynthetic process"/>
    <property type="evidence" value="ECO:0007669"/>
    <property type="project" value="InterPro"/>
</dbReference>
<gene>
    <name evidence="15" type="primary">Mo01903</name>
    <name evidence="15" type="ORF">E5Q_01903</name>
</gene>
<keyword evidence="4 13" id="KW-0808">Transferase</keyword>
<evidence type="ECO:0000256" key="11">
    <source>
        <dbReference type="PROSITE-ProRule" id="PRU00706"/>
    </source>
</evidence>
<proteinExistence type="inferred from homology"/>
<evidence type="ECO:0000259" key="14">
    <source>
        <dbReference type="SMART" id="SM00562"/>
    </source>
</evidence>
<dbReference type="EC" id="2.7.4.6" evidence="13"/>
<evidence type="ECO:0000256" key="13">
    <source>
        <dbReference type="RuleBase" id="RU004013"/>
    </source>
</evidence>
<evidence type="ECO:0000256" key="9">
    <source>
        <dbReference type="ARBA" id="ARBA00022842"/>
    </source>
</evidence>
<keyword evidence="8 13" id="KW-0067">ATP-binding</keyword>
<evidence type="ECO:0000256" key="12">
    <source>
        <dbReference type="RuleBase" id="RU004011"/>
    </source>
</evidence>
<dbReference type="InterPro" id="IPR036850">
    <property type="entry name" value="NDK-like_dom_sf"/>
</dbReference>
<name>G7DXD7_MIXOS</name>
<comment type="catalytic activity">
    <reaction evidence="13">
        <text>a 2'-deoxyribonucleoside 5'-diphosphate + ATP = a 2'-deoxyribonucleoside 5'-triphosphate + ADP</text>
        <dbReference type="Rhea" id="RHEA:44640"/>
        <dbReference type="ChEBI" id="CHEBI:30616"/>
        <dbReference type="ChEBI" id="CHEBI:61560"/>
        <dbReference type="ChEBI" id="CHEBI:73316"/>
        <dbReference type="ChEBI" id="CHEBI:456216"/>
        <dbReference type="EC" id="2.7.4.6"/>
    </reaction>
</comment>
<dbReference type="FunCoup" id="G7DXD7">
    <property type="interactions" value="389"/>
</dbReference>
<dbReference type="SMART" id="SM00562">
    <property type="entry name" value="NDK"/>
    <property type="match status" value="1"/>
</dbReference>
<keyword evidence="3" id="KW-0963">Cytoplasm</keyword>
<protein>
    <recommendedName>
        <fullName evidence="2 13">Nucleoside diphosphate kinase</fullName>
        <ecNumber evidence="13">2.7.4.6</ecNumber>
    </recommendedName>
</protein>
<evidence type="ECO:0000256" key="6">
    <source>
        <dbReference type="ARBA" id="ARBA00022741"/>
    </source>
</evidence>
<organism evidence="15 16">
    <name type="scientific">Mixia osmundae (strain CBS 9802 / IAM 14324 / JCM 22182 / KY 12970)</name>
    <dbReference type="NCBI Taxonomy" id="764103"/>
    <lineage>
        <taxon>Eukaryota</taxon>
        <taxon>Fungi</taxon>
        <taxon>Dikarya</taxon>
        <taxon>Basidiomycota</taxon>
        <taxon>Pucciniomycotina</taxon>
        <taxon>Mixiomycetes</taxon>
        <taxon>Mixiales</taxon>
        <taxon>Mixiaceae</taxon>
        <taxon>Mixia</taxon>
    </lineage>
</organism>
<dbReference type="SUPFAM" id="SSF54919">
    <property type="entry name" value="Nucleoside diphosphate kinase, NDK"/>
    <property type="match status" value="1"/>
</dbReference>
<evidence type="ECO:0000313" key="15">
    <source>
        <dbReference type="EMBL" id="GAA95247.1"/>
    </source>
</evidence>
<keyword evidence="5" id="KW-0479">Metal-binding</keyword>
<dbReference type="EMBL" id="BABT02000061">
    <property type="protein sequence ID" value="GAA95247.1"/>
    <property type="molecule type" value="Genomic_DNA"/>
</dbReference>
<evidence type="ECO:0000256" key="8">
    <source>
        <dbReference type="ARBA" id="ARBA00022840"/>
    </source>
</evidence>
<dbReference type="eggNOG" id="KOG0888">
    <property type="taxonomic scope" value="Eukaryota"/>
</dbReference>
<reference evidence="15 16" key="1">
    <citation type="journal article" date="2011" name="J. Gen. Appl. Microbiol.">
        <title>Draft genome sequencing of the enigmatic basidiomycete Mixia osmundae.</title>
        <authorList>
            <person name="Nishida H."/>
            <person name="Nagatsuka Y."/>
            <person name="Sugiyama J."/>
        </authorList>
    </citation>
    <scope>NUCLEOTIDE SEQUENCE [LARGE SCALE GENOMIC DNA]</scope>
    <source>
        <strain evidence="16">CBS 9802 / IAM 14324 / JCM 22182 / KY 12970</strain>
    </source>
</reference>
<dbReference type="InterPro" id="IPR034907">
    <property type="entry name" value="NDK-like_dom"/>
</dbReference>
<dbReference type="GO" id="GO:0006241">
    <property type="term" value="P:CTP biosynthetic process"/>
    <property type="evidence" value="ECO:0007669"/>
    <property type="project" value="InterPro"/>
</dbReference>
<comment type="caution">
    <text evidence="15">The sequence shown here is derived from an EMBL/GenBank/DDBJ whole genome shotgun (WGS) entry which is preliminary data.</text>
</comment>
<dbReference type="AlphaFoldDB" id="G7DXD7"/>
<dbReference type="GO" id="GO:0004550">
    <property type="term" value="F:nucleoside diphosphate kinase activity"/>
    <property type="evidence" value="ECO:0007669"/>
    <property type="project" value="UniProtKB-EC"/>
</dbReference>
<dbReference type="InterPro" id="IPR001564">
    <property type="entry name" value="Nucleoside_diP_kinase"/>
</dbReference>
<keyword evidence="10" id="KW-0546">Nucleotide metabolism</keyword>
<dbReference type="PRINTS" id="PR01243">
    <property type="entry name" value="NUCDPKINASE"/>
</dbReference>
<dbReference type="STRING" id="764103.G7DXD7"/>
<dbReference type="PROSITE" id="PS51374">
    <property type="entry name" value="NDPK_LIKE"/>
    <property type="match status" value="1"/>
</dbReference>
<evidence type="ECO:0000256" key="3">
    <source>
        <dbReference type="ARBA" id="ARBA00022490"/>
    </source>
</evidence>
<dbReference type="Gene3D" id="3.30.70.141">
    <property type="entry name" value="Nucleoside diphosphate kinase-like domain"/>
    <property type="match status" value="1"/>
</dbReference>
<dbReference type="OrthoDB" id="2162449at2759"/>
<dbReference type="InParanoid" id="G7DXD7"/>
<evidence type="ECO:0000256" key="2">
    <source>
        <dbReference type="ARBA" id="ARBA00017632"/>
    </source>
</evidence>
<dbReference type="GO" id="GO:0005524">
    <property type="term" value="F:ATP binding"/>
    <property type="evidence" value="ECO:0007669"/>
    <property type="project" value="UniProtKB-KW"/>
</dbReference>
<comment type="caution">
    <text evidence="11">Lacks conserved residue(s) required for the propagation of feature annotation.</text>
</comment>
<feature type="domain" description="Nucleoside diphosphate kinase-like" evidence="14">
    <location>
        <begin position="3"/>
        <end position="144"/>
    </location>
</feature>
<evidence type="ECO:0000256" key="10">
    <source>
        <dbReference type="ARBA" id="ARBA00023080"/>
    </source>
</evidence>
<dbReference type="Proteomes" id="UP000009131">
    <property type="component" value="Unassembled WGS sequence"/>
</dbReference>
<dbReference type="GO" id="GO:0006183">
    <property type="term" value="P:GTP biosynthetic process"/>
    <property type="evidence" value="ECO:0007669"/>
    <property type="project" value="InterPro"/>
</dbReference>
<dbReference type="Pfam" id="PF00334">
    <property type="entry name" value="NDK"/>
    <property type="match status" value="1"/>
</dbReference>
<evidence type="ECO:0000313" key="16">
    <source>
        <dbReference type="Proteomes" id="UP000009131"/>
    </source>
</evidence>
<keyword evidence="16" id="KW-1185">Reference proteome</keyword>
<dbReference type="HOGENOM" id="CLU_060216_8_0_1"/>
<evidence type="ECO:0000256" key="5">
    <source>
        <dbReference type="ARBA" id="ARBA00022723"/>
    </source>
</evidence>
<sequence length="153" mass="17291">MAYELTLALIKPTLLAQQSQVTAVLREIKSAGFDIARTQRHHWTIEEAQAFYAEHDGKFYFPRLVASATQAPMMALALAAPSAITKWRQLMGPTHVYKAQWTHPTCLRARYGISDTRNAFHGSDSPQSAARELALAFEGFDTQWWLNRAKEAR</sequence>
<comment type="similarity">
    <text evidence="1 11 12">Belongs to the NDK family.</text>
</comment>
<dbReference type="RefSeq" id="XP_014569886.1">
    <property type="nucleotide sequence ID" value="XM_014714400.1"/>
</dbReference>
<dbReference type="OMA" id="HNAISYW"/>
<keyword evidence="7 13" id="KW-0418">Kinase</keyword>